<sequence>MTAAPLLILATTISAGVAYAEVLGVVNYRIATPLNAASVQGLVVRAVVVSPEVARIIARETVQNYISPGAHSPATRAFDTANRNASKTGAPRG</sequence>
<evidence type="ECO:0000256" key="1">
    <source>
        <dbReference type="SAM" id="MobiDB-lite"/>
    </source>
</evidence>
<accession>A0ABU1SGL9</accession>
<comment type="caution">
    <text evidence="2">The sequence shown here is derived from an EMBL/GenBank/DDBJ whole genome shotgun (WGS) entry which is preliminary data.</text>
</comment>
<dbReference type="Proteomes" id="UP001259347">
    <property type="component" value="Unassembled WGS sequence"/>
</dbReference>
<evidence type="ECO:0000313" key="3">
    <source>
        <dbReference type="Proteomes" id="UP001259347"/>
    </source>
</evidence>
<proteinExistence type="predicted"/>
<keyword evidence="3" id="KW-1185">Reference proteome</keyword>
<gene>
    <name evidence="2" type="ORF">J2Y69_003376</name>
</gene>
<organism evidence="2 3">
    <name type="scientific">Microbacterium resistens</name>
    <dbReference type="NCBI Taxonomy" id="156977"/>
    <lineage>
        <taxon>Bacteria</taxon>
        <taxon>Bacillati</taxon>
        <taxon>Actinomycetota</taxon>
        <taxon>Actinomycetes</taxon>
        <taxon>Micrococcales</taxon>
        <taxon>Microbacteriaceae</taxon>
        <taxon>Microbacterium</taxon>
    </lineage>
</organism>
<reference evidence="2 3" key="1">
    <citation type="submission" date="2023-07" db="EMBL/GenBank/DDBJ databases">
        <title>Sorghum-associated microbial communities from plants grown in Nebraska, USA.</title>
        <authorList>
            <person name="Schachtman D."/>
        </authorList>
    </citation>
    <scope>NUCLEOTIDE SEQUENCE [LARGE SCALE GENOMIC DNA]</scope>
    <source>
        <strain evidence="2 3">2980</strain>
    </source>
</reference>
<dbReference type="EMBL" id="JAVDUM010000017">
    <property type="protein sequence ID" value="MDR6868752.1"/>
    <property type="molecule type" value="Genomic_DNA"/>
</dbReference>
<protein>
    <submittedName>
        <fullName evidence="2">Uncharacterized protein</fullName>
    </submittedName>
</protein>
<evidence type="ECO:0000313" key="2">
    <source>
        <dbReference type="EMBL" id="MDR6868752.1"/>
    </source>
</evidence>
<feature type="region of interest" description="Disordered" evidence="1">
    <location>
        <begin position="68"/>
        <end position="93"/>
    </location>
</feature>
<dbReference type="RefSeq" id="WP_310022881.1">
    <property type="nucleotide sequence ID" value="NZ_JAVDUM010000017.1"/>
</dbReference>
<name>A0ABU1SGL9_9MICO</name>